<name>A0A9D3LYA2_ANGAN</name>
<evidence type="ECO:0000313" key="3">
    <source>
        <dbReference type="Proteomes" id="UP001044222"/>
    </source>
</evidence>
<feature type="region of interest" description="Disordered" evidence="1">
    <location>
        <begin position="72"/>
        <end position="97"/>
    </location>
</feature>
<evidence type="ECO:0000313" key="2">
    <source>
        <dbReference type="EMBL" id="KAG5838059.1"/>
    </source>
</evidence>
<dbReference type="EMBL" id="JAFIRN010000012">
    <property type="protein sequence ID" value="KAG5838059.1"/>
    <property type="molecule type" value="Genomic_DNA"/>
</dbReference>
<organism evidence="2 3">
    <name type="scientific">Anguilla anguilla</name>
    <name type="common">European freshwater eel</name>
    <name type="synonym">Muraena anguilla</name>
    <dbReference type="NCBI Taxonomy" id="7936"/>
    <lineage>
        <taxon>Eukaryota</taxon>
        <taxon>Metazoa</taxon>
        <taxon>Chordata</taxon>
        <taxon>Craniata</taxon>
        <taxon>Vertebrata</taxon>
        <taxon>Euteleostomi</taxon>
        <taxon>Actinopterygii</taxon>
        <taxon>Neopterygii</taxon>
        <taxon>Teleostei</taxon>
        <taxon>Anguilliformes</taxon>
        <taxon>Anguillidae</taxon>
        <taxon>Anguilla</taxon>
    </lineage>
</organism>
<dbReference type="Proteomes" id="UP001044222">
    <property type="component" value="Chromosome 12"/>
</dbReference>
<keyword evidence="3" id="KW-1185">Reference proteome</keyword>
<comment type="caution">
    <text evidence="2">The sequence shown here is derived from an EMBL/GenBank/DDBJ whole genome shotgun (WGS) entry which is preliminary data.</text>
</comment>
<gene>
    <name evidence="2" type="ORF">ANANG_G00219780</name>
</gene>
<reference evidence="2" key="1">
    <citation type="submission" date="2021-01" db="EMBL/GenBank/DDBJ databases">
        <title>A chromosome-scale assembly of European eel, Anguilla anguilla.</title>
        <authorList>
            <person name="Henkel C."/>
            <person name="Jong-Raadsen S.A."/>
            <person name="Dufour S."/>
            <person name="Weltzien F.-A."/>
            <person name="Palstra A.P."/>
            <person name="Pelster B."/>
            <person name="Spaink H.P."/>
            <person name="Van Den Thillart G.E."/>
            <person name="Jansen H."/>
            <person name="Zahm M."/>
            <person name="Klopp C."/>
            <person name="Cedric C."/>
            <person name="Louis A."/>
            <person name="Berthelot C."/>
            <person name="Parey E."/>
            <person name="Roest Crollius H."/>
            <person name="Montfort J."/>
            <person name="Robinson-Rechavi M."/>
            <person name="Bucao C."/>
            <person name="Bouchez O."/>
            <person name="Gislard M."/>
            <person name="Lluch J."/>
            <person name="Milhes M."/>
            <person name="Lampietro C."/>
            <person name="Lopez Roques C."/>
            <person name="Donnadieu C."/>
            <person name="Braasch I."/>
            <person name="Desvignes T."/>
            <person name="Postlethwait J."/>
            <person name="Bobe J."/>
            <person name="Guiguen Y."/>
            <person name="Dirks R."/>
        </authorList>
    </citation>
    <scope>NUCLEOTIDE SEQUENCE</scope>
    <source>
        <strain evidence="2">Tag_6206</strain>
        <tissue evidence="2">Liver</tissue>
    </source>
</reference>
<dbReference type="AlphaFoldDB" id="A0A9D3LYA2"/>
<sequence>QRCALQLARKHSAPIYTNRIPEFQRSGSYSSLAYSLTSKLAFVAVKTGNLHCITGCVGACGLPGRDTHSNVPCAAPPSRAPSSQTAASRSGPPGTAG</sequence>
<proteinExistence type="predicted"/>
<evidence type="ECO:0000256" key="1">
    <source>
        <dbReference type="SAM" id="MobiDB-lite"/>
    </source>
</evidence>
<feature type="compositionally biased region" description="Low complexity" evidence="1">
    <location>
        <begin position="80"/>
        <end position="90"/>
    </location>
</feature>
<protein>
    <submittedName>
        <fullName evidence="2">Uncharacterized protein</fullName>
    </submittedName>
</protein>
<accession>A0A9D3LYA2</accession>
<feature type="non-terminal residue" evidence="2">
    <location>
        <position position="97"/>
    </location>
</feature>